<dbReference type="Pfam" id="PF03477">
    <property type="entry name" value="ATP-cone"/>
    <property type="match status" value="1"/>
</dbReference>
<sequence>MQELKVRKKDQSQEDWSYDKLLASIGKAGVEIKEAQIIASKIESWAGSSSENGIVDSEKLREKVFEVMKDTHPAEADSYQVFRKS</sequence>
<feature type="domain" description="ATP-cone" evidence="4">
    <location>
        <begin position="4"/>
        <end position="85"/>
    </location>
</feature>
<name>A0A1F7Y2N7_9BACT</name>
<gene>
    <name evidence="5" type="ORF">A2714_00255</name>
</gene>
<evidence type="ECO:0000256" key="1">
    <source>
        <dbReference type="ARBA" id="ARBA00022741"/>
    </source>
</evidence>
<evidence type="ECO:0000313" key="6">
    <source>
        <dbReference type="Proteomes" id="UP000178419"/>
    </source>
</evidence>
<evidence type="ECO:0000256" key="3">
    <source>
        <dbReference type="PROSITE-ProRule" id="PRU00492"/>
    </source>
</evidence>
<reference evidence="5 6" key="1">
    <citation type="journal article" date="2016" name="Nat. Commun.">
        <title>Thousands of microbial genomes shed light on interconnected biogeochemical processes in an aquifer system.</title>
        <authorList>
            <person name="Anantharaman K."/>
            <person name="Brown C.T."/>
            <person name="Hug L.A."/>
            <person name="Sharon I."/>
            <person name="Castelle C.J."/>
            <person name="Probst A.J."/>
            <person name="Thomas B.C."/>
            <person name="Singh A."/>
            <person name="Wilkins M.J."/>
            <person name="Karaoz U."/>
            <person name="Brodie E.L."/>
            <person name="Williams K.H."/>
            <person name="Hubbard S.S."/>
            <person name="Banfield J.F."/>
        </authorList>
    </citation>
    <scope>NUCLEOTIDE SEQUENCE [LARGE SCALE GENOMIC DNA]</scope>
</reference>
<evidence type="ECO:0000256" key="2">
    <source>
        <dbReference type="ARBA" id="ARBA00022840"/>
    </source>
</evidence>
<dbReference type="EMBL" id="MGGE01000014">
    <property type="protein sequence ID" value="OGM21536.1"/>
    <property type="molecule type" value="Genomic_DNA"/>
</dbReference>
<dbReference type="GO" id="GO:0005524">
    <property type="term" value="F:ATP binding"/>
    <property type="evidence" value="ECO:0007669"/>
    <property type="project" value="UniProtKB-UniRule"/>
</dbReference>
<accession>A0A1F7Y2N7</accession>
<protein>
    <recommendedName>
        <fullName evidence="4">ATP-cone domain-containing protein</fullName>
    </recommendedName>
</protein>
<dbReference type="Proteomes" id="UP000178419">
    <property type="component" value="Unassembled WGS sequence"/>
</dbReference>
<dbReference type="PROSITE" id="PS51161">
    <property type="entry name" value="ATP_CONE"/>
    <property type="match status" value="1"/>
</dbReference>
<proteinExistence type="predicted"/>
<dbReference type="AlphaFoldDB" id="A0A1F7Y2N7"/>
<dbReference type="InterPro" id="IPR005144">
    <property type="entry name" value="ATP-cone_dom"/>
</dbReference>
<evidence type="ECO:0000259" key="4">
    <source>
        <dbReference type="PROSITE" id="PS51161"/>
    </source>
</evidence>
<evidence type="ECO:0000313" key="5">
    <source>
        <dbReference type="EMBL" id="OGM21536.1"/>
    </source>
</evidence>
<comment type="caution">
    <text evidence="5">The sequence shown here is derived from an EMBL/GenBank/DDBJ whole genome shotgun (WGS) entry which is preliminary data.</text>
</comment>
<keyword evidence="1 3" id="KW-0547">Nucleotide-binding</keyword>
<keyword evidence="2 3" id="KW-0067">ATP-binding</keyword>
<organism evidence="5 6">
    <name type="scientific">Candidatus Woesebacteria bacterium RIFCSPHIGHO2_01_FULL_38_9</name>
    <dbReference type="NCBI Taxonomy" id="1802492"/>
    <lineage>
        <taxon>Bacteria</taxon>
        <taxon>Candidatus Woeseibacteriota</taxon>
    </lineage>
</organism>